<dbReference type="EMBL" id="UINC01048331">
    <property type="protein sequence ID" value="SVB58741.1"/>
    <property type="molecule type" value="Genomic_DNA"/>
</dbReference>
<gene>
    <name evidence="1" type="ORF">METZ01_LOCUS211595</name>
</gene>
<reference evidence="1" key="1">
    <citation type="submission" date="2018-05" db="EMBL/GenBank/DDBJ databases">
        <authorList>
            <person name="Lanie J.A."/>
            <person name="Ng W.-L."/>
            <person name="Kazmierczak K.M."/>
            <person name="Andrzejewski T.M."/>
            <person name="Davidsen T.M."/>
            <person name="Wayne K.J."/>
            <person name="Tettelin H."/>
            <person name="Glass J.I."/>
            <person name="Rusch D."/>
            <person name="Podicherti R."/>
            <person name="Tsui H.-C.T."/>
            <person name="Winkler M.E."/>
        </authorList>
    </citation>
    <scope>NUCLEOTIDE SEQUENCE</scope>
</reference>
<name>A0A382F9H4_9ZZZZ</name>
<evidence type="ECO:0000313" key="1">
    <source>
        <dbReference type="EMBL" id="SVB58741.1"/>
    </source>
</evidence>
<sequence>MKSGNGAMEKVHDKENFYKIYDWAGSDRSKLPWAHDEPTLFL</sequence>
<accession>A0A382F9H4</accession>
<feature type="non-terminal residue" evidence="1">
    <location>
        <position position="42"/>
    </location>
</feature>
<organism evidence="1">
    <name type="scientific">marine metagenome</name>
    <dbReference type="NCBI Taxonomy" id="408172"/>
    <lineage>
        <taxon>unclassified sequences</taxon>
        <taxon>metagenomes</taxon>
        <taxon>ecological metagenomes</taxon>
    </lineage>
</organism>
<protein>
    <submittedName>
        <fullName evidence="1">Uncharacterized protein</fullName>
    </submittedName>
</protein>
<proteinExistence type="predicted"/>
<dbReference type="AlphaFoldDB" id="A0A382F9H4"/>